<evidence type="ECO:0000256" key="7">
    <source>
        <dbReference type="ARBA" id="ARBA00074706"/>
    </source>
</evidence>
<organism evidence="9 10">
    <name type="scientific">Archaeoglobus veneficus (strain DSM 11195 / SNP6)</name>
    <dbReference type="NCBI Taxonomy" id="693661"/>
    <lineage>
        <taxon>Archaea</taxon>
        <taxon>Methanobacteriati</taxon>
        <taxon>Methanobacteriota</taxon>
        <taxon>Archaeoglobi</taxon>
        <taxon>Archaeoglobales</taxon>
        <taxon>Archaeoglobaceae</taxon>
        <taxon>Archaeoglobus</taxon>
    </lineage>
</organism>
<dbReference type="STRING" id="693661.Arcve_0370"/>
<feature type="binding site" evidence="8">
    <location>
        <begin position="27"/>
        <end position="34"/>
    </location>
    <ligand>
        <name>ATP</name>
        <dbReference type="ChEBI" id="CHEBI:30616"/>
    </ligand>
</feature>
<keyword evidence="10" id="KW-1185">Reference proteome</keyword>
<evidence type="ECO:0000256" key="4">
    <source>
        <dbReference type="ARBA" id="ARBA00023004"/>
    </source>
</evidence>
<dbReference type="FunFam" id="3.40.50.300:FF:001119">
    <property type="entry name" value="Iron-sulfur cluster carrier protein"/>
    <property type="match status" value="1"/>
</dbReference>
<name>F2KPH2_ARCVS</name>
<dbReference type="GeneID" id="10393465"/>
<dbReference type="HAMAP" id="MF_02040">
    <property type="entry name" value="Mrp_NBP35"/>
    <property type="match status" value="1"/>
</dbReference>
<evidence type="ECO:0000313" key="9">
    <source>
        <dbReference type="EMBL" id="AEA46403.1"/>
    </source>
</evidence>
<comment type="subunit">
    <text evidence="8">Homodimer.</text>
</comment>
<keyword evidence="3 8" id="KW-0067">ATP-binding</keyword>
<evidence type="ECO:0000256" key="3">
    <source>
        <dbReference type="ARBA" id="ARBA00022840"/>
    </source>
</evidence>
<dbReference type="GO" id="GO:0016226">
    <property type="term" value="P:iron-sulfur cluster assembly"/>
    <property type="evidence" value="ECO:0007669"/>
    <property type="project" value="InterPro"/>
</dbReference>
<keyword evidence="2 8" id="KW-0547">Nucleotide-binding</keyword>
<dbReference type="eggNOG" id="arCOG00585">
    <property type="taxonomic scope" value="Archaea"/>
</dbReference>
<evidence type="ECO:0000313" key="10">
    <source>
        <dbReference type="Proteomes" id="UP000008136"/>
    </source>
</evidence>
<dbReference type="RefSeq" id="WP_013683077.1">
    <property type="nucleotide sequence ID" value="NC_015320.1"/>
</dbReference>
<evidence type="ECO:0000256" key="2">
    <source>
        <dbReference type="ARBA" id="ARBA00022741"/>
    </source>
</evidence>
<dbReference type="KEGG" id="ave:Arcve_0370"/>
<dbReference type="PANTHER" id="PTHR42961:SF2">
    <property type="entry name" value="IRON-SULFUR PROTEIN NUBPL"/>
    <property type="match status" value="1"/>
</dbReference>
<comment type="function">
    <text evidence="6 8">Binds and transfers iron-sulfur (Fe-S) clusters to target apoproteins. Can hydrolyze ATP.</text>
</comment>
<dbReference type="Gene3D" id="3.40.50.300">
    <property type="entry name" value="P-loop containing nucleotide triphosphate hydrolases"/>
    <property type="match status" value="1"/>
</dbReference>
<dbReference type="GO" id="GO:0051539">
    <property type="term" value="F:4 iron, 4 sulfur cluster binding"/>
    <property type="evidence" value="ECO:0007669"/>
    <property type="project" value="TreeGrafter"/>
</dbReference>
<dbReference type="CDD" id="cd02037">
    <property type="entry name" value="Mrp_NBP35"/>
    <property type="match status" value="1"/>
</dbReference>
<dbReference type="AlphaFoldDB" id="F2KPH2"/>
<dbReference type="HOGENOM" id="CLU_024839_0_2_2"/>
<dbReference type="GO" id="GO:0140663">
    <property type="term" value="F:ATP-dependent FeS chaperone activity"/>
    <property type="evidence" value="ECO:0007669"/>
    <property type="project" value="InterPro"/>
</dbReference>
<comment type="similarity">
    <text evidence="8">Belongs to the Mrp/NBP35 ATP-binding proteins family.</text>
</comment>
<dbReference type="InterPro" id="IPR044304">
    <property type="entry name" value="NUBPL-like"/>
</dbReference>
<reference evidence="9 10" key="1">
    <citation type="submission" date="2011-03" db="EMBL/GenBank/DDBJ databases">
        <title>The complete genome of Archaeoglobus veneficus SNP6.</title>
        <authorList>
            <consortium name="US DOE Joint Genome Institute (JGI-PGF)"/>
            <person name="Lucas S."/>
            <person name="Copeland A."/>
            <person name="Lapidus A."/>
            <person name="Bruce D."/>
            <person name="Goodwin L."/>
            <person name="Pitluck S."/>
            <person name="Kyrpides N."/>
            <person name="Mavromatis K."/>
            <person name="Pagani I."/>
            <person name="Ivanova N."/>
            <person name="Mikhailova N."/>
            <person name="Lu M."/>
            <person name="Detter J.C."/>
            <person name="Tapia R."/>
            <person name="Han C."/>
            <person name="Land M."/>
            <person name="Hauser L."/>
            <person name="Markowitz V."/>
            <person name="Cheng J.-F."/>
            <person name="Hugenholtz P."/>
            <person name="Woyke T."/>
            <person name="Wu D."/>
            <person name="Spring S."/>
            <person name="Brambilla E."/>
            <person name="Klenk H.-P."/>
            <person name="Eisen J.A."/>
        </authorList>
    </citation>
    <scope>NUCLEOTIDE SEQUENCE [LARGE SCALE GENOMIC DNA]</scope>
    <source>
        <strain>SNP6</strain>
    </source>
</reference>
<keyword evidence="4 8" id="KW-0408">Iron</keyword>
<dbReference type="PANTHER" id="PTHR42961">
    <property type="entry name" value="IRON-SULFUR PROTEIN NUBPL"/>
    <property type="match status" value="1"/>
</dbReference>
<evidence type="ECO:0000256" key="5">
    <source>
        <dbReference type="ARBA" id="ARBA00023014"/>
    </source>
</evidence>
<keyword evidence="8" id="KW-0378">Hydrolase</keyword>
<dbReference type="EMBL" id="CP002588">
    <property type="protein sequence ID" value="AEA46403.1"/>
    <property type="molecule type" value="Genomic_DNA"/>
</dbReference>
<keyword evidence="5 8" id="KW-0411">Iron-sulfur</keyword>
<dbReference type="Pfam" id="PF10609">
    <property type="entry name" value="ParA"/>
    <property type="match status" value="1"/>
</dbReference>
<accession>F2KPH2</accession>
<dbReference type="GO" id="GO:0005524">
    <property type="term" value="F:ATP binding"/>
    <property type="evidence" value="ECO:0007669"/>
    <property type="project" value="UniProtKB-UniRule"/>
</dbReference>
<dbReference type="GO" id="GO:0046872">
    <property type="term" value="F:metal ion binding"/>
    <property type="evidence" value="ECO:0007669"/>
    <property type="project" value="UniProtKB-KW"/>
</dbReference>
<protein>
    <recommendedName>
        <fullName evidence="7 8">Iron-sulfur cluster carrier protein</fullName>
    </recommendedName>
</protein>
<dbReference type="GO" id="GO:0016887">
    <property type="term" value="F:ATP hydrolysis activity"/>
    <property type="evidence" value="ECO:0007669"/>
    <property type="project" value="UniProtKB-UniRule"/>
</dbReference>
<evidence type="ECO:0000256" key="8">
    <source>
        <dbReference type="HAMAP-Rule" id="MF_02040"/>
    </source>
</evidence>
<dbReference type="InterPro" id="IPR019591">
    <property type="entry name" value="Mrp/NBP35_ATP-bd"/>
</dbReference>
<keyword evidence="1 8" id="KW-0479">Metal-binding</keyword>
<evidence type="ECO:0000256" key="1">
    <source>
        <dbReference type="ARBA" id="ARBA00022723"/>
    </source>
</evidence>
<dbReference type="InterPro" id="IPR027417">
    <property type="entry name" value="P-loop_NTPase"/>
</dbReference>
<gene>
    <name evidence="9" type="ordered locus">Arcve_0370</name>
</gene>
<dbReference type="SUPFAM" id="SSF52540">
    <property type="entry name" value="P-loop containing nucleoside triphosphate hydrolases"/>
    <property type="match status" value="1"/>
</dbReference>
<evidence type="ECO:0000256" key="6">
    <source>
        <dbReference type="ARBA" id="ARBA00058094"/>
    </source>
</evidence>
<dbReference type="InterPro" id="IPR033756">
    <property type="entry name" value="YlxH/NBP35"/>
</dbReference>
<sequence>MQEKIVTGKDIAERMKNVKHKIAVTSGKGGVGKSTVAALLAVHYARKGYKVGIFDADFLGPSIPKLFGVEDKAKELIIRESGVSPVYSEKYGIKILSIQFMLPSKESPVIWRGLAINTALRSFLGSVDWEELDYLIFDTPPGTGDAILTVMDFVDLDGLIMVTIPQELSAQIVEKAINMAKKMDTDVLGIVENMSYFECTKCGERYYLFGKSRAVELARKYDIDLIAEIPYDMELLDLAERGRIEDYEVDYFEYFYI</sequence>
<proteinExistence type="inferred from homology"/>
<dbReference type="OrthoDB" id="8297at2157"/>
<dbReference type="Proteomes" id="UP000008136">
    <property type="component" value="Chromosome"/>
</dbReference>